<feature type="compositionally biased region" description="Basic residues" evidence="1">
    <location>
        <begin position="58"/>
        <end position="69"/>
    </location>
</feature>
<feature type="compositionally biased region" description="Basic and acidic residues" evidence="1">
    <location>
        <begin position="70"/>
        <end position="92"/>
    </location>
</feature>
<organism evidence="2">
    <name type="scientific">Siphoviridae sp. ctB9E3</name>
    <dbReference type="NCBI Taxonomy" id="2826187"/>
    <lineage>
        <taxon>Viruses</taxon>
        <taxon>Duplodnaviria</taxon>
        <taxon>Heunggongvirae</taxon>
        <taxon>Uroviricota</taxon>
        <taxon>Caudoviricetes</taxon>
    </lineage>
</organism>
<dbReference type="EMBL" id="BK015701">
    <property type="protein sequence ID" value="DAE20795.1"/>
    <property type="molecule type" value="Genomic_DNA"/>
</dbReference>
<reference evidence="2" key="1">
    <citation type="journal article" date="2021" name="Proc. Natl. Acad. Sci. U.S.A.">
        <title>A Catalog of Tens of Thousands of Viruses from Human Metagenomes Reveals Hidden Associations with Chronic Diseases.</title>
        <authorList>
            <person name="Tisza M.J."/>
            <person name="Buck C.B."/>
        </authorList>
    </citation>
    <scope>NUCLEOTIDE SEQUENCE</scope>
    <source>
        <strain evidence="2">CtB9E3</strain>
    </source>
</reference>
<feature type="compositionally biased region" description="Basic residues" evidence="1">
    <location>
        <begin position="1"/>
        <end position="15"/>
    </location>
</feature>
<sequence>MARARHVRRHGHARRGGVEIRACGDPRAARPASRRDHPDPSRIRAVRPTDTRRGDGRGRRRVRRVQRAWRQRDGNEDARRDHGRAQRPEKGEAMTLVHFHLTDAEGSGLSGSVSLVPTRRVTVRDAIRLPVAQTVRLDNGEAAAEVMPSTTQWVWRVSELVAGGGVRYVEVPDSSQTVEYSGLVDVDPATLDPSATTVAAWETVTRAAQSALDQIDTIDDKVARAESSAQAAKASEGVAGQEAGKATDAAAKALASQQAATASANLAHESETTAQGLIGEARSIAQQINDSAAQVRQDAATADTAAKTAGGKADAAIDAQARAEAARQAAEAASQTATDKAVAAGESAATAQASESASAKSAESASRSQSAAAASESNAARSAQAAADSADKAAASESTAAASAASAKQNAQSASGSAREASGKAAEAAASAANAKASESAAQTSQTAAAKSAAQSASSAAAIPKWIQCTDAADAAAKSAADPSGFYWWPREAA</sequence>
<evidence type="ECO:0000313" key="2">
    <source>
        <dbReference type="EMBL" id="DAE20795.1"/>
    </source>
</evidence>
<feature type="region of interest" description="Disordered" evidence="1">
    <location>
        <begin position="354"/>
        <end position="377"/>
    </location>
</feature>
<accession>A0A8S5QPS2</accession>
<protein>
    <submittedName>
        <fullName evidence="2">Uncharacterized protein</fullName>
    </submittedName>
</protein>
<feature type="compositionally biased region" description="Basic and acidic residues" evidence="1">
    <location>
        <begin position="16"/>
        <end position="57"/>
    </location>
</feature>
<feature type="region of interest" description="Disordered" evidence="1">
    <location>
        <begin position="1"/>
        <end position="93"/>
    </location>
</feature>
<name>A0A8S5QPS2_9CAUD</name>
<proteinExistence type="predicted"/>
<evidence type="ECO:0000256" key="1">
    <source>
        <dbReference type="SAM" id="MobiDB-lite"/>
    </source>
</evidence>